<evidence type="ECO:0000313" key="6">
    <source>
        <dbReference type="EMBL" id="MBK0330780.1"/>
    </source>
</evidence>
<feature type="DNA-binding region" description="H-T-H motif" evidence="4">
    <location>
        <begin position="29"/>
        <end position="48"/>
    </location>
</feature>
<keyword evidence="7" id="KW-1185">Reference proteome</keyword>
<organism evidence="6 7">
    <name type="scientific">Brachybacterium halotolerans</name>
    <dbReference type="NCBI Taxonomy" id="2795215"/>
    <lineage>
        <taxon>Bacteria</taxon>
        <taxon>Bacillati</taxon>
        <taxon>Actinomycetota</taxon>
        <taxon>Actinomycetes</taxon>
        <taxon>Micrococcales</taxon>
        <taxon>Dermabacteraceae</taxon>
        <taxon>Brachybacterium</taxon>
    </lineage>
</organism>
<dbReference type="InterPro" id="IPR009057">
    <property type="entry name" value="Homeodomain-like_sf"/>
</dbReference>
<evidence type="ECO:0000256" key="1">
    <source>
        <dbReference type="ARBA" id="ARBA00023015"/>
    </source>
</evidence>
<protein>
    <submittedName>
        <fullName evidence="6">TetR/AcrR family transcriptional regulator</fullName>
    </submittedName>
</protein>
<dbReference type="Gene3D" id="1.10.357.10">
    <property type="entry name" value="Tetracycline Repressor, domain 2"/>
    <property type="match status" value="1"/>
</dbReference>
<dbReference type="PRINTS" id="PR00455">
    <property type="entry name" value="HTHTETR"/>
</dbReference>
<dbReference type="Proteomes" id="UP000612352">
    <property type="component" value="Unassembled WGS sequence"/>
</dbReference>
<dbReference type="PANTHER" id="PTHR47506:SF1">
    <property type="entry name" value="HTH-TYPE TRANSCRIPTIONAL REGULATOR YJDC"/>
    <property type="match status" value="1"/>
</dbReference>
<evidence type="ECO:0000256" key="2">
    <source>
        <dbReference type="ARBA" id="ARBA00023125"/>
    </source>
</evidence>
<dbReference type="InterPro" id="IPR001647">
    <property type="entry name" value="HTH_TetR"/>
</dbReference>
<dbReference type="SUPFAM" id="SSF46689">
    <property type="entry name" value="Homeodomain-like"/>
    <property type="match status" value="1"/>
</dbReference>
<feature type="domain" description="HTH tetR-type" evidence="5">
    <location>
        <begin position="6"/>
        <end position="66"/>
    </location>
</feature>
<keyword evidence="2 4" id="KW-0238">DNA-binding</keyword>
<comment type="caution">
    <text evidence="6">The sequence shown here is derived from an EMBL/GenBank/DDBJ whole genome shotgun (WGS) entry which is preliminary data.</text>
</comment>
<dbReference type="Gene3D" id="1.10.10.60">
    <property type="entry name" value="Homeodomain-like"/>
    <property type="match status" value="1"/>
</dbReference>
<dbReference type="PROSITE" id="PS50977">
    <property type="entry name" value="HTH_TETR_2"/>
    <property type="match status" value="1"/>
</dbReference>
<gene>
    <name evidence="6" type="ORF">I8D64_05130</name>
</gene>
<evidence type="ECO:0000256" key="3">
    <source>
        <dbReference type="ARBA" id="ARBA00023163"/>
    </source>
</evidence>
<evidence type="ECO:0000259" key="5">
    <source>
        <dbReference type="PROSITE" id="PS50977"/>
    </source>
</evidence>
<name>A0ABS1B854_9MICO</name>
<dbReference type="EMBL" id="JAEDAJ010000002">
    <property type="protein sequence ID" value="MBK0330780.1"/>
    <property type="molecule type" value="Genomic_DNA"/>
</dbReference>
<dbReference type="Pfam" id="PF00440">
    <property type="entry name" value="TetR_N"/>
    <property type="match status" value="1"/>
</dbReference>
<dbReference type="RefSeq" id="WP_200501435.1">
    <property type="nucleotide sequence ID" value="NZ_JAEDAJ010000002.1"/>
</dbReference>
<sequence length="202" mass="21241">MGRTATFETVEVVRAARSLFWREGYESASMSAIQQATGLNASSIYHAFGSKRGLFEAAIANYLDEVVRPGLAPLLTEHPSPHALADYLGSAARLLGEEIGDDGKGEQTSLPDGCLLVNSACAGIGREEAVRDVIASYRAELVRAFGAGVAARFPEASAAERERLTETSVSALIAALVMSRIDRSAARSSLEAARTPLLASAG</sequence>
<evidence type="ECO:0000256" key="4">
    <source>
        <dbReference type="PROSITE-ProRule" id="PRU00335"/>
    </source>
</evidence>
<evidence type="ECO:0000313" key="7">
    <source>
        <dbReference type="Proteomes" id="UP000612352"/>
    </source>
</evidence>
<proteinExistence type="predicted"/>
<reference evidence="6 7" key="1">
    <citation type="submission" date="2020-12" db="EMBL/GenBank/DDBJ databases">
        <title>Brachybacterium sp. MASK1Z-5, whole genome shotgun sequence.</title>
        <authorList>
            <person name="Tuo L."/>
        </authorList>
    </citation>
    <scope>NUCLEOTIDE SEQUENCE [LARGE SCALE GENOMIC DNA]</scope>
    <source>
        <strain evidence="6 7">MASK1Z-5</strain>
    </source>
</reference>
<accession>A0ABS1B854</accession>
<keyword evidence="1" id="KW-0805">Transcription regulation</keyword>
<dbReference type="PANTHER" id="PTHR47506">
    <property type="entry name" value="TRANSCRIPTIONAL REGULATORY PROTEIN"/>
    <property type="match status" value="1"/>
</dbReference>
<keyword evidence="3" id="KW-0804">Transcription</keyword>